<dbReference type="InterPro" id="IPR017853">
    <property type="entry name" value="GH"/>
</dbReference>
<dbReference type="Gene3D" id="3.20.20.80">
    <property type="entry name" value="Glycosidases"/>
    <property type="match status" value="1"/>
</dbReference>
<reference evidence="1 2" key="2">
    <citation type="journal article" date="2016" name="Genome Announc.">
        <title>Complete Genome Sequence of Streptomyces ambofaciens DSM 40697, a Paradigm for Genome Plasticity Studies.</title>
        <authorList>
            <person name="Thibessard A."/>
            <person name="Leblond P."/>
        </authorList>
    </citation>
    <scope>NUCLEOTIDE SEQUENCE [LARGE SCALE GENOMIC DNA]</scope>
    <source>
        <strain evidence="1 2">DSM 40697</strain>
    </source>
</reference>
<protein>
    <recommendedName>
        <fullName evidence="3">Glycoside hydrolase family 5 domain-containing protein</fullName>
    </recommendedName>
</protein>
<name>A0ABM6BAN8_STRAM</name>
<accession>A0ABM6BAN8</accession>
<evidence type="ECO:0000313" key="2">
    <source>
        <dbReference type="Proteomes" id="UP000076720"/>
    </source>
</evidence>
<gene>
    <name evidence="1" type="ORF">SAM40697_6661</name>
</gene>
<proteinExistence type="predicted"/>
<evidence type="ECO:0008006" key="3">
    <source>
        <dbReference type="Google" id="ProtNLM"/>
    </source>
</evidence>
<dbReference type="EMBL" id="CP012949">
    <property type="protein sequence ID" value="ANB10614.1"/>
    <property type="molecule type" value="Genomic_DNA"/>
</dbReference>
<keyword evidence="2" id="KW-1185">Reference proteome</keyword>
<evidence type="ECO:0000313" key="1">
    <source>
        <dbReference type="EMBL" id="ANB10614.1"/>
    </source>
</evidence>
<dbReference type="Proteomes" id="UP000076720">
    <property type="component" value="Chromosome"/>
</dbReference>
<sequence length="386" mass="42835">MNYVPSKHWWYSWQEWDATSILEDLRAIAGLGMDHIRVHLLWPVFQPDPSVVSAVSLDRLRELLDLADHPDVSLDVSVSVLDGWLSGFTFLPAWMSGRNMITDSGAICAELLLLDTLAAHIGDHRRFLGFDLGNELSVPNGGVPTERGEQWASLLLDHCASVAPGRFHVNGVDHLPWFEARTFSPAACATHGSASVLHTYPYWTGAIRRYGPDGTGVLHLGEYMAELAEAFSPVRGRPKWLQEFGASPVERPAESIPQWAASFVRNTLSSGGFWGCTWWGSHDIDRRFTGFIEYEYDLGLLTVDNEIKPIGARLRQLIGELRDTPVRPAARSVALVLPDSRELGLHVADRFFALVDDGLRPALVTSERADDPAHLSARGITELVHF</sequence>
<organism evidence="1 2">
    <name type="scientific">Streptomyces ambofaciens</name>
    <dbReference type="NCBI Taxonomy" id="1889"/>
    <lineage>
        <taxon>Bacteria</taxon>
        <taxon>Bacillati</taxon>
        <taxon>Actinomycetota</taxon>
        <taxon>Actinomycetes</taxon>
        <taxon>Kitasatosporales</taxon>
        <taxon>Streptomycetaceae</taxon>
        <taxon>Streptomyces</taxon>
    </lineage>
</organism>
<dbReference type="SUPFAM" id="SSF51445">
    <property type="entry name" value="(Trans)glycosidases"/>
    <property type="match status" value="1"/>
</dbReference>
<reference evidence="2" key="1">
    <citation type="submission" date="2015-10" db="EMBL/GenBank/DDBJ databases">
        <title>Complete genome sequence of Streptomyces ambofaciens DSM 40697.</title>
        <authorList>
            <person name="Thibessard A."/>
            <person name="Leblond P."/>
        </authorList>
    </citation>
    <scope>NUCLEOTIDE SEQUENCE [LARGE SCALE GENOMIC DNA]</scope>
    <source>
        <strain evidence="2">DSM 40697</strain>
    </source>
</reference>